<comment type="caution">
    <text evidence="1">The sequence shown here is derived from an EMBL/GenBank/DDBJ whole genome shotgun (WGS) entry which is preliminary data.</text>
</comment>
<evidence type="ECO:0000313" key="2">
    <source>
        <dbReference type="Proteomes" id="UP000078397"/>
    </source>
</evidence>
<name>A0A179FU63_METCM</name>
<protein>
    <submittedName>
        <fullName evidence="1">Uncharacterized protein</fullName>
    </submittedName>
</protein>
<accession>A0A179FU63</accession>
<gene>
    <name evidence="1" type="ORF">VFPPC_04873</name>
</gene>
<dbReference type="KEGG" id="pchm:VFPPC_04873"/>
<dbReference type="RefSeq" id="XP_018145511.1">
    <property type="nucleotide sequence ID" value="XM_018284143.1"/>
</dbReference>
<dbReference type="OrthoDB" id="5410365at2759"/>
<organism evidence="1 2">
    <name type="scientific">Pochonia chlamydosporia 170</name>
    <dbReference type="NCBI Taxonomy" id="1380566"/>
    <lineage>
        <taxon>Eukaryota</taxon>
        <taxon>Fungi</taxon>
        <taxon>Dikarya</taxon>
        <taxon>Ascomycota</taxon>
        <taxon>Pezizomycotina</taxon>
        <taxon>Sordariomycetes</taxon>
        <taxon>Hypocreomycetidae</taxon>
        <taxon>Hypocreales</taxon>
        <taxon>Clavicipitaceae</taxon>
        <taxon>Pochonia</taxon>
    </lineage>
</organism>
<proteinExistence type="predicted"/>
<keyword evidence="2" id="KW-1185">Reference proteome</keyword>
<dbReference type="EMBL" id="LSBJ02000003">
    <property type="protein sequence ID" value="OAQ68661.1"/>
    <property type="molecule type" value="Genomic_DNA"/>
</dbReference>
<sequence length="286" mass="31340">MPSISFIFTSTPLSKGDITLGSLIPDVRYPHQDAFSPLSIPPTDISQVEDKNFDGRLRSESSAFFRASLTRIFTASASRDRGSTLGVTSKQARMYQLLQPARIFEQLCELDDVKKWLEKQYRNKRKSVFVTGYRTLVDAQLVQEQRAATKVAVEATIPVGALAGVDPTPAGAMDVGVAAGHSRQKDESGAFETVGERIYAVCYRKIVLGFVGDEQTADLKPGNKWKAFGHTRGKNDGIERPVYEASIAAEDVQGSGESQTFVSDDGVEEIFAELGDEESDVEDDEM</sequence>
<dbReference type="GeneID" id="28848137"/>
<reference evidence="1 2" key="1">
    <citation type="journal article" date="2016" name="PLoS Pathog.">
        <title>Biosynthesis of antibiotic leucinostatins in bio-control fungus Purpureocillium lilacinum and their inhibition on phytophthora revealed by genome mining.</title>
        <authorList>
            <person name="Wang G."/>
            <person name="Liu Z."/>
            <person name="Lin R."/>
            <person name="Li E."/>
            <person name="Mao Z."/>
            <person name="Ling J."/>
            <person name="Yang Y."/>
            <person name="Yin W.B."/>
            <person name="Xie B."/>
        </authorList>
    </citation>
    <scope>NUCLEOTIDE SEQUENCE [LARGE SCALE GENOMIC DNA]</scope>
    <source>
        <strain evidence="1">170</strain>
    </source>
</reference>
<evidence type="ECO:0000313" key="1">
    <source>
        <dbReference type="EMBL" id="OAQ68661.1"/>
    </source>
</evidence>
<dbReference type="Proteomes" id="UP000078397">
    <property type="component" value="Unassembled WGS sequence"/>
</dbReference>
<dbReference type="AlphaFoldDB" id="A0A179FU63"/>